<keyword evidence="3" id="KW-0472">Membrane</keyword>
<protein>
    <recommendedName>
        <fullName evidence="4">Teneurin-like YD-shell domain-containing protein</fullName>
    </recommendedName>
</protein>
<dbReference type="STRING" id="1563157.AQS70_10670"/>
<dbReference type="InterPro" id="IPR022385">
    <property type="entry name" value="Rhs_assc_core"/>
</dbReference>
<dbReference type="Gene3D" id="2.180.10.10">
    <property type="entry name" value="RHS repeat-associated core"/>
    <property type="match status" value="1"/>
</dbReference>
<dbReference type="InterPro" id="IPR056823">
    <property type="entry name" value="TEN-like_YD-shell"/>
</dbReference>
<evidence type="ECO:0000313" key="6">
    <source>
        <dbReference type="Proteomes" id="UP000050342"/>
    </source>
</evidence>
<feature type="domain" description="Teneurin-like YD-shell" evidence="4">
    <location>
        <begin position="4"/>
        <end position="138"/>
    </location>
</feature>
<name>A0A0Q1CFI3_9PSED</name>
<feature type="transmembrane region" description="Helical" evidence="3">
    <location>
        <begin position="208"/>
        <end position="231"/>
    </location>
</feature>
<dbReference type="SUPFAM" id="SSF56399">
    <property type="entry name" value="ADP-ribosylation"/>
    <property type="match status" value="1"/>
</dbReference>
<proteinExistence type="predicted"/>
<organism evidence="5 6">
    <name type="scientific">Pseudomonas endophytica</name>
    <dbReference type="NCBI Taxonomy" id="1563157"/>
    <lineage>
        <taxon>Bacteria</taxon>
        <taxon>Pseudomonadati</taxon>
        <taxon>Pseudomonadota</taxon>
        <taxon>Gammaproteobacteria</taxon>
        <taxon>Pseudomonadales</taxon>
        <taxon>Pseudomonadaceae</taxon>
        <taxon>Pseudomonas</taxon>
    </lineage>
</organism>
<dbReference type="AlphaFoldDB" id="A0A0Q1CFI3"/>
<feature type="compositionally biased region" description="Low complexity" evidence="2">
    <location>
        <begin position="297"/>
        <end position="318"/>
    </location>
</feature>
<keyword evidence="3" id="KW-0812">Transmembrane</keyword>
<evidence type="ECO:0000259" key="4">
    <source>
        <dbReference type="Pfam" id="PF25023"/>
    </source>
</evidence>
<keyword evidence="3" id="KW-1133">Transmembrane helix</keyword>
<dbReference type="OrthoDB" id="6894965at2"/>
<keyword evidence="6" id="KW-1185">Reference proteome</keyword>
<feature type="region of interest" description="Disordered" evidence="2">
    <location>
        <begin position="292"/>
        <end position="332"/>
    </location>
</feature>
<gene>
    <name evidence="5" type="ORF">AQS70_10670</name>
</gene>
<evidence type="ECO:0000256" key="1">
    <source>
        <dbReference type="ARBA" id="ARBA00022737"/>
    </source>
</evidence>
<comment type="caution">
    <text evidence="5">The sequence shown here is derived from an EMBL/GenBank/DDBJ whole genome shotgun (WGS) entry which is preliminary data.</text>
</comment>
<evidence type="ECO:0000256" key="2">
    <source>
        <dbReference type="SAM" id="MobiDB-lite"/>
    </source>
</evidence>
<accession>A0A0Q1CFI3</accession>
<feature type="transmembrane region" description="Helical" evidence="3">
    <location>
        <begin position="243"/>
        <end position="267"/>
    </location>
</feature>
<keyword evidence="1" id="KW-0677">Repeat</keyword>
<dbReference type="RefSeq" id="WP_055103147.1">
    <property type="nucleotide sequence ID" value="NZ_LLWH01000169.1"/>
</dbReference>
<evidence type="ECO:0000313" key="5">
    <source>
        <dbReference type="EMBL" id="KQB53361.1"/>
    </source>
</evidence>
<sequence>MPVMRYAYDPLDRLIASLSGSQASSRRHFYNHERLSTRVQSEHSQSVFQHQHLVLAEKRTTGTQLLATDAKRSVLHGLSGSGNHAQAYSAYGHPRLQSGQQSLLGFNGEACDPLTGHYLLGNGHRGYNPVLMRFNSPDALSPFGKGGINAYAYCAGDPVNRSDPSGRFSMALASAIIGFAGALLSTQRSMGFMGAMRKILHLQPSLRAVTKVATTSGTVLASGVTLTRLVWMEWAPTSVPTQLLGAATVLSGVSVAGAAVGAALYRLKKGPFIWNKKKLSAAGKENFDLTEVVSAHQPESPQPQSSSLSTQISHPSSQNPSATAQATDIRKK</sequence>
<dbReference type="Pfam" id="PF25023">
    <property type="entry name" value="TEN_YD-shell"/>
    <property type="match status" value="1"/>
</dbReference>
<dbReference type="Proteomes" id="UP000050342">
    <property type="component" value="Unassembled WGS sequence"/>
</dbReference>
<feature type="transmembrane region" description="Helical" evidence="3">
    <location>
        <begin position="168"/>
        <end position="187"/>
    </location>
</feature>
<reference evidence="5 6" key="1">
    <citation type="submission" date="2015-10" db="EMBL/GenBank/DDBJ databases">
        <title>Pseudomonas helleri sp. nov. and Pseudomonas weihenstephanensis sp. nov., isolated from raw cows milk.</title>
        <authorList>
            <person name="Von Neubeck M."/>
            <person name="Huptas C."/>
            <person name="Wenning M."/>
            <person name="Scherer S."/>
        </authorList>
    </citation>
    <scope>NUCLEOTIDE SEQUENCE [LARGE SCALE GENOMIC DNA]</scope>
    <source>
        <strain evidence="5 6">BSTT44</strain>
    </source>
</reference>
<dbReference type="PANTHER" id="PTHR32305:SF15">
    <property type="entry name" value="PROTEIN RHSA-RELATED"/>
    <property type="match status" value="1"/>
</dbReference>
<dbReference type="PANTHER" id="PTHR32305">
    <property type="match status" value="1"/>
</dbReference>
<dbReference type="EMBL" id="LLWH01000169">
    <property type="protein sequence ID" value="KQB53361.1"/>
    <property type="molecule type" value="Genomic_DNA"/>
</dbReference>
<evidence type="ECO:0000256" key="3">
    <source>
        <dbReference type="SAM" id="Phobius"/>
    </source>
</evidence>
<dbReference type="InterPro" id="IPR050708">
    <property type="entry name" value="T6SS_VgrG/RHS"/>
</dbReference>
<dbReference type="NCBIfam" id="TIGR03696">
    <property type="entry name" value="Rhs_assc_core"/>
    <property type="match status" value="1"/>
</dbReference>